<feature type="transmembrane region" description="Helical" evidence="1">
    <location>
        <begin position="12"/>
        <end position="32"/>
    </location>
</feature>
<dbReference type="Proteomes" id="UP000009227">
    <property type="component" value="Chromosome"/>
</dbReference>
<keyword evidence="4" id="KW-1185">Reference proteome</keyword>
<reference evidence="3 4" key="1">
    <citation type="submission" date="2011-05" db="EMBL/GenBank/DDBJ databases">
        <title>Complete sequence of Methanotorris igneus Kol 5.</title>
        <authorList>
            <consortium name="US DOE Joint Genome Institute"/>
            <person name="Lucas S."/>
            <person name="Han J."/>
            <person name="Lapidus A."/>
            <person name="Cheng J.-F."/>
            <person name="Goodwin L."/>
            <person name="Pitluck S."/>
            <person name="Peters L."/>
            <person name="Mikhailova N."/>
            <person name="Chertkov O."/>
            <person name="Han C."/>
            <person name="Tapia R."/>
            <person name="Land M."/>
            <person name="Hauser L."/>
            <person name="Kyrpides N."/>
            <person name="Ivanova N."/>
            <person name="Pagani I."/>
            <person name="Sieprawska-Lupa M."/>
            <person name="Whitman W."/>
            <person name="Woyke T."/>
        </authorList>
    </citation>
    <scope>NUCLEOTIDE SEQUENCE [LARGE SCALE GENOMIC DNA]</scope>
    <source>
        <strain evidence="4">DSM 5666 / JCM 11834 / Kol 5</strain>
    </source>
</reference>
<organism evidence="4">
    <name type="scientific">Methanotorris igneus (strain DSM 5666 / JCM 11834 / Kol 5)</name>
    <dbReference type="NCBI Taxonomy" id="880724"/>
    <lineage>
        <taxon>Archaea</taxon>
        <taxon>Methanobacteriati</taxon>
        <taxon>Methanobacteriota</taxon>
        <taxon>Methanomada group</taxon>
        <taxon>Methanococci</taxon>
        <taxon>Methanococcales</taxon>
        <taxon>Methanocaldococcaceae</taxon>
        <taxon>Methanotorris</taxon>
    </lineage>
</organism>
<dbReference type="Pfam" id="PF19810">
    <property type="entry name" value="HFX_2341_N"/>
    <property type="match status" value="1"/>
</dbReference>
<evidence type="ECO:0000313" key="4">
    <source>
        <dbReference type="Proteomes" id="UP000009227"/>
    </source>
</evidence>
<dbReference type="KEGG" id="mig:Metig_1403"/>
<dbReference type="AlphaFoldDB" id="F6BF68"/>
<gene>
    <name evidence="3" type="ordered locus">Metig_1403</name>
</gene>
<keyword evidence="1" id="KW-1133">Transmembrane helix</keyword>
<evidence type="ECO:0000259" key="2">
    <source>
        <dbReference type="Pfam" id="PF19810"/>
    </source>
</evidence>
<dbReference type="STRING" id="880724.Metig_1403"/>
<protein>
    <recommendedName>
        <fullName evidence="2">HFX-2341-like N-terminal domain-containing protein</fullName>
    </recommendedName>
</protein>
<proteinExistence type="predicted"/>
<sequence>MVKYIKYNIHYISKLTILTILIILIIINVNCGETMDEVGKIRGGVHIAVQGYEVDRITEVPIKRRAEKVYLICMPEEEDSERGKEFKNMIIERFEKNKIDYEILEANIFNLDEIAKKIKYAINKERKEFEEVKFYINVSSGSTIGCIAGITCAMILNKENSKIIPYYVIPKKLLDSLSDEECKKLKEEYKYLPRSFGVKNVLLIYPFNISLPREELLIFLKFINRAGDRGLTIKELSILTREEFLDVNLNNEESIRRLIKAIEHINSNPSRIRIERYKRTIQKLLEIVGDDKEELNKIVNWRNRTKFSENKTPQSDLVWVNKNVVEKLKEFELIVDEKIGRSRYIKVSEKGKMLLNYI</sequence>
<feature type="domain" description="HFX-2341-like N-terminal" evidence="2">
    <location>
        <begin position="45"/>
        <end position="172"/>
    </location>
</feature>
<evidence type="ECO:0000256" key="1">
    <source>
        <dbReference type="SAM" id="Phobius"/>
    </source>
</evidence>
<accession>F6BF68</accession>
<dbReference type="HOGENOM" id="CLU_907966_0_0_2"/>
<name>F6BF68_METIK</name>
<keyword evidence="1" id="KW-0472">Membrane</keyword>
<keyword evidence="1" id="KW-0812">Transmembrane</keyword>
<dbReference type="InterPro" id="IPR046260">
    <property type="entry name" value="HFX_2341-like_N"/>
</dbReference>
<evidence type="ECO:0000313" key="3">
    <source>
        <dbReference type="EMBL" id="AEF96938.1"/>
    </source>
</evidence>
<dbReference type="EMBL" id="CP002737">
    <property type="protein sequence ID" value="AEF96938.1"/>
    <property type="molecule type" value="Genomic_DNA"/>
</dbReference>